<feature type="transmembrane region" description="Helical" evidence="7">
    <location>
        <begin position="12"/>
        <end position="36"/>
    </location>
</feature>
<evidence type="ECO:0000256" key="6">
    <source>
        <dbReference type="ARBA" id="ARBA00023136"/>
    </source>
</evidence>
<comment type="subcellular location">
    <subcellularLocation>
        <location evidence="1 7">Cell membrane</location>
        <topology evidence="1 7">Multi-pass membrane protein</topology>
    </subcellularLocation>
</comment>
<feature type="transmembrane region" description="Helical" evidence="7">
    <location>
        <begin position="258"/>
        <end position="283"/>
    </location>
</feature>
<evidence type="ECO:0000256" key="3">
    <source>
        <dbReference type="ARBA" id="ARBA00022475"/>
    </source>
</evidence>
<keyword evidence="2 7" id="KW-0813">Transport</keyword>
<evidence type="ECO:0000313" key="10">
    <source>
        <dbReference type="Proteomes" id="UP000290909"/>
    </source>
</evidence>
<accession>A0A449BLK5</accession>
<feature type="transmembrane region" description="Helical" evidence="7">
    <location>
        <begin position="106"/>
        <end position="125"/>
    </location>
</feature>
<keyword evidence="5 7" id="KW-1133">Transmembrane helix</keyword>
<name>A0A449BLK5_9MOLU</name>
<dbReference type="SUPFAM" id="SSF161098">
    <property type="entry name" value="MetI-like"/>
    <property type="match status" value="1"/>
</dbReference>
<proteinExistence type="inferred from homology"/>
<organism evidence="9 10">
    <name type="scientific">Acholeplasma hippikon</name>
    <dbReference type="NCBI Taxonomy" id="264636"/>
    <lineage>
        <taxon>Bacteria</taxon>
        <taxon>Bacillati</taxon>
        <taxon>Mycoplasmatota</taxon>
        <taxon>Mollicutes</taxon>
        <taxon>Acholeplasmatales</taxon>
        <taxon>Acholeplasmataceae</taxon>
        <taxon>Acholeplasma</taxon>
    </lineage>
</organism>
<dbReference type="KEGG" id="ahk:NCTC10172_01378"/>
<evidence type="ECO:0000256" key="5">
    <source>
        <dbReference type="ARBA" id="ARBA00022989"/>
    </source>
</evidence>
<dbReference type="PANTHER" id="PTHR30193:SF37">
    <property type="entry name" value="INNER MEMBRANE ABC TRANSPORTER PERMEASE PROTEIN YCJO"/>
    <property type="match status" value="1"/>
</dbReference>
<dbReference type="Proteomes" id="UP000290909">
    <property type="component" value="Chromosome"/>
</dbReference>
<dbReference type="PROSITE" id="PS50928">
    <property type="entry name" value="ABC_TM1"/>
    <property type="match status" value="1"/>
</dbReference>
<keyword evidence="10" id="KW-1185">Reference proteome</keyword>
<evidence type="ECO:0000313" key="9">
    <source>
        <dbReference type="EMBL" id="VEU83303.1"/>
    </source>
</evidence>
<evidence type="ECO:0000256" key="4">
    <source>
        <dbReference type="ARBA" id="ARBA00022692"/>
    </source>
</evidence>
<feature type="transmembrane region" description="Helical" evidence="7">
    <location>
        <begin position="162"/>
        <end position="181"/>
    </location>
</feature>
<comment type="similarity">
    <text evidence="7">Belongs to the binding-protein-dependent transport system permease family.</text>
</comment>
<dbReference type="EMBL" id="LR215050">
    <property type="protein sequence ID" value="VEU83303.1"/>
    <property type="molecule type" value="Genomic_DNA"/>
</dbReference>
<dbReference type="CDD" id="cd06261">
    <property type="entry name" value="TM_PBP2"/>
    <property type="match status" value="1"/>
</dbReference>
<dbReference type="AlphaFoldDB" id="A0A449BLK5"/>
<dbReference type="GO" id="GO:0005886">
    <property type="term" value="C:plasma membrane"/>
    <property type="evidence" value="ECO:0007669"/>
    <property type="project" value="UniProtKB-SubCell"/>
</dbReference>
<keyword evidence="4 7" id="KW-0812">Transmembrane</keyword>
<dbReference type="InterPro" id="IPR051393">
    <property type="entry name" value="ABC_transporter_permease"/>
</dbReference>
<dbReference type="Pfam" id="PF00528">
    <property type="entry name" value="BPD_transp_1"/>
    <property type="match status" value="1"/>
</dbReference>
<evidence type="ECO:0000256" key="1">
    <source>
        <dbReference type="ARBA" id="ARBA00004651"/>
    </source>
</evidence>
<dbReference type="InterPro" id="IPR000515">
    <property type="entry name" value="MetI-like"/>
</dbReference>
<keyword evidence="3" id="KW-1003">Cell membrane</keyword>
<feature type="transmembrane region" description="Helical" evidence="7">
    <location>
        <begin position="202"/>
        <end position="223"/>
    </location>
</feature>
<protein>
    <submittedName>
        <fullName evidence="9">sn-glycerol-3-phosphate transport system permease protein ugpA</fullName>
    </submittedName>
</protein>
<gene>
    <name evidence="9" type="primary">ugpA_2</name>
    <name evidence="9" type="ORF">NCTC10172_01378</name>
</gene>
<dbReference type="GO" id="GO:0055085">
    <property type="term" value="P:transmembrane transport"/>
    <property type="evidence" value="ECO:0007669"/>
    <property type="project" value="InterPro"/>
</dbReference>
<dbReference type="InterPro" id="IPR035906">
    <property type="entry name" value="MetI-like_sf"/>
</dbReference>
<keyword evidence="6 7" id="KW-0472">Membrane</keyword>
<feature type="transmembrane region" description="Helical" evidence="7">
    <location>
        <begin position="72"/>
        <end position="94"/>
    </location>
</feature>
<dbReference type="STRING" id="1408416.GCA_000702765_00542"/>
<feature type="domain" description="ABC transmembrane type-1" evidence="8">
    <location>
        <begin position="67"/>
        <end position="279"/>
    </location>
</feature>
<dbReference type="PANTHER" id="PTHR30193">
    <property type="entry name" value="ABC TRANSPORTER PERMEASE PROTEIN"/>
    <property type="match status" value="1"/>
</dbReference>
<evidence type="ECO:0000256" key="7">
    <source>
        <dbReference type="RuleBase" id="RU363032"/>
    </source>
</evidence>
<dbReference type="RefSeq" id="WP_035368782.1">
    <property type="nucleotide sequence ID" value="NZ_LR215050.1"/>
</dbReference>
<evidence type="ECO:0000259" key="8">
    <source>
        <dbReference type="PROSITE" id="PS50928"/>
    </source>
</evidence>
<reference evidence="9 10" key="1">
    <citation type="submission" date="2019-01" db="EMBL/GenBank/DDBJ databases">
        <authorList>
            <consortium name="Pathogen Informatics"/>
        </authorList>
    </citation>
    <scope>NUCLEOTIDE SEQUENCE [LARGE SCALE GENOMIC DNA]</scope>
    <source>
        <strain evidence="9 10">NCTC10172</strain>
    </source>
</reference>
<sequence length="293" mass="33272">MNYKKQKRVIIILFLSVPLLLLLTFTYLPTALVAYFSTLSWSGTDDAVFIGLENYQAIILSQDIFKPLLNSLYYFGGAIIQMIIALFLATILSFKLKFKNLFKGMLFFPYLINGIAVGLIFTFFFKENGVLNEILSWFGKNETTDWLRVNILNNTLLAGVSVWKYMGFNLVMFIGAIQSISSEIYEAAEIDGANRFQIFKHIIYPSIKNIILLNLILSIKGAISVYELPYIMTGGQWDTSTFVIKTIQLGINGRFLQIGLASAMSFVLFGIIIIVTLVQQFLFREKENDMKLS</sequence>
<dbReference type="Gene3D" id="1.10.3720.10">
    <property type="entry name" value="MetI-like"/>
    <property type="match status" value="1"/>
</dbReference>
<evidence type="ECO:0000256" key="2">
    <source>
        <dbReference type="ARBA" id="ARBA00022448"/>
    </source>
</evidence>